<dbReference type="RefSeq" id="WP_121010997.1">
    <property type="nucleotide sequence ID" value="NZ_RCCJ01000001.1"/>
</dbReference>
<evidence type="ECO:0000313" key="3">
    <source>
        <dbReference type="EMBL" id="RLJ70769.1"/>
    </source>
</evidence>
<dbReference type="Proteomes" id="UP000267841">
    <property type="component" value="Unassembled WGS sequence"/>
</dbReference>
<reference evidence="3 4" key="1">
    <citation type="submission" date="2018-10" db="EMBL/GenBank/DDBJ databases">
        <title>Genomic Encyclopedia of Archaeal and Bacterial Type Strains, Phase II (KMG-II): from individual species to whole genera.</title>
        <authorList>
            <person name="Goeker M."/>
        </authorList>
    </citation>
    <scope>NUCLEOTIDE SEQUENCE [LARGE SCALE GENOMIC DNA]</scope>
    <source>
        <strain evidence="3 4">DSM 16510</strain>
    </source>
</reference>
<name>A0A497XRQ2_9AQUI</name>
<dbReference type="OrthoDB" id="11917at2"/>
<feature type="transmembrane region" description="Helical" evidence="2">
    <location>
        <begin position="62"/>
        <end position="80"/>
    </location>
</feature>
<accession>A0A497XRQ2</accession>
<feature type="coiled-coil region" evidence="1">
    <location>
        <begin position="111"/>
        <end position="268"/>
    </location>
</feature>
<comment type="caution">
    <text evidence="3">The sequence shown here is derived from an EMBL/GenBank/DDBJ whole genome shotgun (WGS) entry which is preliminary data.</text>
</comment>
<dbReference type="AlphaFoldDB" id="A0A497XRQ2"/>
<gene>
    <name evidence="3" type="ORF">BCF55_1052</name>
</gene>
<keyword evidence="4" id="KW-1185">Reference proteome</keyword>
<feature type="transmembrane region" description="Helical" evidence="2">
    <location>
        <begin position="36"/>
        <end position="55"/>
    </location>
</feature>
<evidence type="ECO:0000256" key="2">
    <source>
        <dbReference type="SAM" id="Phobius"/>
    </source>
</evidence>
<proteinExistence type="predicted"/>
<keyword evidence="2" id="KW-0472">Membrane</keyword>
<keyword evidence="2" id="KW-0812">Transmembrane</keyword>
<organism evidence="3 4">
    <name type="scientific">Hydrogenivirga caldilitoris</name>
    <dbReference type="NCBI Taxonomy" id="246264"/>
    <lineage>
        <taxon>Bacteria</taxon>
        <taxon>Pseudomonadati</taxon>
        <taxon>Aquificota</taxon>
        <taxon>Aquificia</taxon>
        <taxon>Aquificales</taxon>
        <taxon>Aquificaceae</taxon>
        <taxon>Hydrogenivirga</taxon>
    </lineage>
</organism>
<evidence type="ECO:0000256" key="1">
    <source>
        <dbReference type="SAM" id="Coils"/>
    </source>
</evidence>
<dbReference type="EMBL" id="RCCJ01000001">
    <property type="protein sequence ID" value="RLJ70769.1"/>
    <property type="molecule type" value="Genomic_DNA"/>
</dbReference>
<evidence type="ECO:0008006" key="5">
    <source>
        <dbReference type="Google" id="ProtNLM"/>
    </source>
</evidence>
<keyword evidence="2" id="KW-1133">Transmembrane helix</keyword>
<sequence length="383" mass="45198">MREALTLLFLIVSYNFLLWYITASGLSPIPLFPEDVHNVILVLAYTSVLYISWLFGERHGTVQWIGYLFFFQIVALSVYFGNLEIIVRDLPPVIFTFALVALFESPTERNLKQIQREREELLREIDRVVKERERIEVHLRLLKQEIEKVEKERGEEVSEERERELEERLEELQRELKEYKEKEEKLVEANRKLFRLLEAMREEEGHTGSRDELVNLRKERKRLIKELLQLQELVDLYSDENEKLKEEVEGLKREVENLSVKVSALEIELEQCGKTEGRGLLKEVFSSIPGVKFGDRALEELIKLPPEKRKVVIKEVLRLSQRQGNENVEPLTTLPDIYKLRFSGGRIYLRKANNSWEIVGVLGSEDNKEKERYIKNVLSKIYK</sequence>
<evidence type="ECO:0000313" key="4">
    <source>
        <dbReference type="Proteomes" id="UP000267841"/>
    </source>
</evidence>
<protein>
    <recommendedName>
        <fullName evidence="5">CARD domain-containing protein</fullName>
    </recommendedName>
</protein>
<feature type="transmembrane region" description="Helical" evidence="2">
    <location>
        <begin position="7"/>
        <end position="30"/>
    </location>
</feature>
<keyword evidence="1" id="KW-0175">Coiled coil</keyword>